<proteinExistence type="predicted"/>
<sequence>MRQLLLVSLSVLVLSACGLGEQYVYGGESDHWEASFTASKDGAAVTREFVLTYKGELDELADIDQLRYSYDAGRFGSETGRDFGGDPPSEKQFTSRDSGNGKLLMSGDEVIEVNIKWGDQEETMELRSE</sequence>
<evidence type="ECO:0000256" key="1">
    <source>
        <dbReference type="SAM" id="MobiDB-lite"/>
    </source>
</evidence>
<dbReference type="RefSeq" id="WP_062444517.1">
    <property type="nucleotide sequence ID" value="NZ_BMCJ01000001.1"/>
</dbReference>
<keyword evidence="3" id="KW-1185">Reference proteome</keyword>
<feature type="region of interest" description="Disordered" evidence="1">
    <location>
        <begin position="77"/>
        <end position="105"/>
    </location>
</feature>
<reference evidence="3" key="1">
    <citation type="journal article" date="2019" name="Int. J. Syst. Evol. Microbiol.">
        <title>The Global Catalogue of Microorganisms (GCM) 10K type strain sequencing project: providing services to taxonomists for standard genome sequencing and annotation.</title>
        <authorList>
            <consortium name="The Broad Institute Genomics Platform"/>
            <consortium name="The Broad Institute Genome Sequencing Center for Infectious Disease"/>
            <person name="Wu L."/>
            <person name="Ma J."/>
        </authorList>
    </citation>
    <scope>NUCLEOTIDE SEQUENCE [LARGE SCALE GENOMIC DNA]</scope>
    <source>
        <strain evidence="3">CCM 7282</strain>
    </source>
</reference>
<protein>
    <recommendedName>
        <fullName evidence="4">Lipoprotein</fullName>
    </recommendedName>
</protein>
<dbReference type="Proteomes" id="UP000619534">
    <property type="component" value="Unassembled WGS sequence"/>
</dbReference>
<comment type="caution">
    <text evidence="2">The sequence shown here is derived from an EMBL/GenBank/DDBJ whole genome shotgun (WGS) entry which is preliminary data.</text>
</comment>
<evidence type="ECO:0000313" key="3">
    <source>
        <dbReference type="Proteomes" id="UP000619534"/>
    </source>
</evidence>
<accession>A0ABQ1NF44</accession>
<evidence type="ECO:0008006" key="4">
    <source>
        <dbReference type="Google" id="ProtNLM"/>
    </source>
</evidence>
<gene>
    <name evidence="2" type="ORF">GCM10007216_02240</name>
</gene>
<dbReference type="EMBL" id="BMCJ01000001">
    <property type="protein sequence ID" value="GGC75188.1"/>
    <property type="molecule type" value="Genomic_DNA"/>
</dbReference>
<evidence type="ECO:0000313" key="2">
    <source>
        <dbReference type="EMBL" id="GGC75188.1"/>
    </source>
</evidence>
<organism evidence="2 3">
    <name type="scientific">Thalassobacillus devorans</name>
    <dbReference type="NCBI Taxonomy" id="279813"/>
    <lineage>
        <taxon>Bacteria</taxon>
        <taxon>Bacillati</taxon>
        <taxon>Bacillota</taxon>
        <taxon>Bacilli</taxon>
        <taxon>Bacillales</taxon>
        <taxon>Bacillaceae</taxon>
        <taxon>Thalassobacillus</taxon>
    </lineage>
</organism>
<dbReference type="PROSITE" id="PS51257">
    <property type="entry name" value="PROKAR_LIPOPROTEIN"/>
    <property type="match status" value="1"/>
</dbReference>
<name>A0ABQ1NF44_9BACI</name>